<organism evidence="3">
    <name type="scientific">marine sediment metagenome</name>
    <dbReference type="NCBI Taxonomy" id="412755"/>
    <lineage>
        <taxon>unclassified sequences</taxon>
        <taxon>metagenomes</taxon>
        <taxon>ecological metagenomes</taxon>
    </lineage>
</organism>
<feature type="non-terminal residue" evidence="3">
    <location>
        <position position="1"/>
    </location>
</feature>
<feature type="region of interest" description="Disordered" evidence="2">
    <location>
        <begin position="269"/>
        <end position="326"/>
    </location>
</feature>
<comment type="caution">
    <text evidence="3">The sequence shown here is derived from an EMBL/GenBank/DDBJ whole genome shotgun (WGS) entry which is preliminary data.</text>
</comment>
<feature type="coiled-coil region" evidence="1">
    <location>
        <begin position="38"/>
        <end position="65"/>
    </location>
</feature>
<evidence type="ECO:0000256" key="2">
    <source>
        <dbReference type="SAM" id="MobiDB-lite"/>
    </source>
</evidence>
<proteinExistence type="predicted"/>
<reference evidence="3" key="1">
    <citation type="journal article" date="2015" name="Nature">
        <title>Complex archaea that bridge the gap between prokaryotes and eukaryotes.</title>
        <authorList>
            <person name="Spang A."/>
            <person name="Saw J.H."/>
            <person name="Jorgensen S.L."/>
            <person name="Zaremba-Niedzwiedzka K."/>
            <person name="Martijn J."/>
            <person name="Lind A.E."/>
            <person name="van Eijk R."/>
            <person name="Schleper C."/>
            <person name="Guy L."/>
            <person name="Ettema T.J."/>
        </authorList>
    </citation>
    <scope>NUCLEOTIDE SEQUENCE</scope>
</reference>
<dbReference type="AlphaFoldDB" id="A0A0F9D2R2"/>
<keyword evidence="1" id="KW-0175">Coiled coil</keyword>
<evidence type="ECO:0000256" key="1">
    <source>
        <dbReference type="SAM" id="Coils"/>
    </source>
</evidence>
<feature type="compositionally biased region" description="Basic residues" evidence="2">
    <location>
        <begin position="317"/>
        <end position="326"/>
    </location>
</feature>
<dbReference type="EMBL" id="LAZR01030635">
    <property type="protein sequence ID" value="KKL56023.1"/>
    <property type="molecule type" value="Genomic_DNA"/>
</dbReference>
<evidence type="ECO:0000313" key="3">
    <source>
        <dbReference type="EMBL" id="KKL56023.1"/>
    </source>
</evidence>
<name>A0A0F9D2R2_9ZZZZ</name>
<feature type="compositionally biased region" description="Acidic residues" evidence="2">
    <location>
        <begin position="271"/>
        <end position="280"/>
    </location>
</feature>
<protein>
    <submittedName>
        <fullName evidence="3">Uncharacterized protein</fullName>
    </submittedName>
</protein>
<sequence length="326" mass="35230">NPTEQMLAVAEMVKAVVPAPQPQQDMMPLFTVMMESTKANAAAQLEAANQRATSFEKLIDSMRSEIVEMRKPKEDQQDPLKQIVKLAEAQKVLMEVNPSSGDASNVPAWVQAVLPAIPVVVQMLSQAATAFATGMYNKSVAATGVGQAMPPPAPQAAQAPAVIPNTAAPAPGGAPTEDQTGRGAYMGFLQQIADPLLAHIQNPDLNGADFADWLTRYGPNGQMIYMSLREQGKDQLVLLLQTHEPLWSQLQQIPEVFNRFLDEFMAYSQQQDEEPDEEQELAASPEPQEPNPQPLEELPPKPANATTATGKPTGKSASRKSKKGVN</sequence>
<accession>A0A0F9D2R2</accession>
<gene>
    <name evidence="3" type="ORF">LCGC14_2249540</name>
</gene>